<dbReference type="EMBL" id="CP036271">
    <property type="protein sequence ID" value="QDT56653.1"/>
    <property type="molecule type" value="Genomic_DNA"/>
</dbReference>
<dbReference type="AlphaFoldDB" id="A0A517SKK3"/>
<dbReference type="SMART" id="SM00028">
    <property type="entry name" value="TPR"/>
    <property type="match status" value="2"/>
</dbReference>
<keyword evidence="1" id="KW-0802">TPR repeat</keyword>
<accession>A0A517SKK3</accession>
<gene>
    <name evidence="2" type="ORF">Pan44_47100</name>
</gene>
<dbReference type="SUPFAM" id="SSF48452">
    <property type="entry name" value="TPR-like"/>
    <property type="match status" value="1"/>
</dbReference>
<evidence type="ECO:0000256" key="1">
    <source>
        <dbReference type="PROSITE-ProRule" id="PRU00339"/>
    </source>
</evidence>
<evidence type="ECO:0000313" key="2">
    <source>
        <dbReference type="EMBL" id="QDT56653.1"/>
    </source>
</evidence>
<dbReference type="InterPro" id="IPR019734">
    <property type="entry name" value="TPR_rpt"/>
</dbReference>
<dbReference type="PROSITE" id="PS50005">
    <property type="entry name" value="TPR"/>
    <property type="match status" value="1"/>
</dbReference>
<dbReference type="Proteomes" id="UP000315700">
    <property type="component" value="Chromosome"/>
</dbReference>
<keyword evidence="3" id="KW-1185">Reference proteome</keyword>
<name>A0A517SKK3_9PLAN</name>
<dbReference type="OrthoDB" id="280886at2"/>
<reference evidence="2 3" key="1">
    <citation type="submission" date="2019-02" db="EMBL/GenBank/DDBJ databases">
        <title>Deep-cultivation of Planctomycetes and their phenomic and genomic characterization uncovers novel biology.</title>
        <authorList>
            <person name="Wiegand S."/>
            <person name="Jogler M."/>
            <person name="Boedeker C."/>
            <person name="Pinto D."/>
            <person name="Vollmers J."/>
            <person name="Rivas-Marin E."/>
            <person name="Kohn T."/>
            <person name="Peeters S.H."/>
            <person name="Heuer A."/>
            <person name="Rast P."/>
            <person name="Oberbeckmann S."/>
            <person name="Bunk B."/>
            <person name="Jeske O."/>
            <person name="Meyerdierks A."/>
            <person name="Storesund J.E."/>
            <person name="Kallscheuer N."/>
            <person name="Luecker S."/>
            <person name="Lage O.M."/>
            <person name="Pohl T."/>
            <person name="Merkel B.J."/>
            <person name="Hornburger P."/>
            <person name="Mueller R.-W."/>
            <person name="Bruemmer F."/>
            <person name="Labrenz M."/>
            <person name="Spormann A.M."/>
            <person name="Op den Camp H."/>
            <person name="Overmann J."/>
            <person name="Amann R."/>
            <person name="Jetten M.S.M."/>
            <person name="Mascher T."/>
            <person name="Medema M.H."/>
            <person name="Devos D.P."/>
            <person name="Kaster A.-K."/>
            <person name="Ovreas L."/>
            <person name="Rohde M."/>
            <person name="Galperin M.Y."/>
            <person name="Jogler C."/>
        </authorList>
    </citation>
    <scope>NUCLEOTIDE SEQUENCE [LARGE SCALE GENOMIC DNA]</scope>
    <source>
        <strain evidence="2 3">Pan44</strain>
    </source>
</reference>
<dbReference type="RefSeq" id="WP_145034100.1">
    <property type="nucleotide sequence ID" value="NZ_CP036271.1"/>
</dbReference>
<dbReference type="Pfam" id="PF14559">
    <property type="entry name" value="TPR_19"/>
    <property type="match status" value="1"/>
</dbReference>
<sequence>MPLTRLEKLQDMLQDSPEDVFLNYALAMEFVSSDRKDDALSAFSRVLTLDPQNSAAWFQKAQVLAGMGKFDAARDSGAQGVAAARASGDQHAAEEIGAFVESLPL</sequence>
<organism evidence="2 3">
    <name type="scientific">Caulifigura coniformis</name>
    <dbReference type="NCBI Taxonomy" id="2527983"/>
    <lineage>
        <taxon>Bacteria</taxon>
        <taxon>Pseudomonadati</taxon>
        <taxon>Planctomycetota</taxon>
        <taxon>Planctomycetia</taxon>
        <taxon>Planctomycetales</taxon>
        <taxon>Planctomycetaceae</taxon>
        <taxon>Caulifigura</taxon>
    </lineage>
</organism>
<dbReference type="InterPro" id="IPR011990">
    <property type="entry name" value="TPR-like_helical_dom_sf"/>
</dbReference>
<evidence type="ECO:0000313" key="3">
    <source>
        <dbReference type="Proteomes" id="UP000315700"/>
    </source>
</evidence>
<feature type="repeat" description="TPR" evidence="1">
    <location>
        <begin position="20"/>
        <end position="53"/>
    </location>
</feature>
<protein>
    <submittedName>
        <fullName evidence="2">Tetratricopeptide repeat protein</fullName>
    </submittedName>
</protein>
<proteinExistence type="predicted"/>
<dbReference type="InParanoid" id="A0A517SKK3"/>
<dbReference type="Gene3D" id="1.25.40.10">
    <property type="entry name" value="Tetratricopeptide repeat domain"/>
    <property type="match status" value="1"/>
</dbReference>
<dbReference type="KEGG" id="ccos:Pan44_47100"/>